<keyword evidence="9" id="KW-1185">Reference proteome</keyword>
<dbReference type="InterPro" id="IPR052207">
    <property type="entry name" value="Max-like/E-box_TFs"/>
</dbReference>
<comment type="subcellular location">
    <subcellularLocation>
        <location evidence="1">Nucleus</location>
    </subcellularLocation>
</comment>
<dbReference type="GO" id="GO:0046983">
    <property type="term" value="F:protein dimerization activity"/>
    <property type="evidence" value="ECO:0007669"/>
    <property type="project" value="InterPro"/>
</dbReference>
<protein>
    <recommendedName>
        <fullName evidence="7">BHLH domain-containing protein</fullName>
    </recommendedName>
</protein>
<name>A0AAD4Q4C3_9EURO</name>
<evidence type="ECO:0000256" key="5">
    <source>
        <dbReference type="ARBA" id="ARBA00023242"/>
    </source>
</evidence>
<dbReference type="AlphaFoldDB" id="A0AAD4Q4C3"/>
<evidence type="ECO:0000256" key="3">
    <source>
        <dbReference type="ARBA" id="ARBA00023125"/>
    </source>
</evidence>
<evidence type="ECO:0000256" key="1">
    <source>
        <dbReference type="ARBA" id="ARBA00004123"/>
    </source>
</evidence>
<keyword evidence="4" id="KW-0804">Transcription</keyword>
<organism evidence="8 9">
    <name type="scientific">Talaromyces proteolyticus</name>
    <dbReference type="NCBI Taxonomy" id="1131652"/>
    <lineage>
        <taxon>Eukaryota</taxon>
        <taxon>Fungi</taxon>
        <taxon>Dikarya</taxon>
        <taxon>Ascomycota</taxon>
        <taxon>Pezizomycotina</taxon>
        <taxon>Eurotiomycetes</taxon>
        <taxon>Eurotiomycetidae</taxon>
        <taxon>Eurotiales</taxon>
        <taxon>Trichocomaceae</taxon>
        <taxon>Talaromyces</taxon>
        <taxon>Talaromyces sect. Bacilispori</taxon>
    </lineage>
</organism>
<accession>A0AAD4Q4C3</accession>
<feature type="region of interest" description="Disordered" evidence="6">
    <location>
        <begin position="123"/>
        <end position="158"/>
    </location>
</feature>
<feature type="region of interest" description="Disordered" evidence="6">
    <location>
        <begin position="1"/>
        <end position="29"/>
    </location>
</feature>
<dbReference type="Pfam" id="PF00010">
    <property type="entry name" value="HLH"/>
    <property type="match status" value="1"/>
</dbReference>
<evidence type="ECO:0000256" key="6">
    <source>
        <dbReference type="SAM" id="MobiDB-lite"/>
    </source>
</evidence>
<dbReference type="RefSeq" id="XP_046078635.1">
    <property type="nucleotide sequence ID" value="XM_046209957.1"/>
</dbReference>
<evidence type="ECO:0000256" key="4">
    <source>
        <dbReference type="ARBA" id="ARBA00023163"/>
    </source>
</evidence>
<dbReference type="GeneID" id="70240244"/>
<reference evidence="8" key="1">
    <citation type="submission" date="2021-12" db="EMBL/GenBank/DDBJ databases">
        <title>Convergent genome expansion in fungi linked to evolution of root-endophyte symbiosis.</title>
        <authorList>
            <consortium name="DOE Joint Genome Institute"/>
            <person name="Ke Y.-H."/>
            <person name="Bonito G."/>
            <person name="Liao H.-L."/>
            <person name="Looney B."/>
            <person name="Rojas-Flechas A."/>
            <person name="Nash J."/>
            <person name="Hameed K."/>
            <person name="Schadt C."/>
            <person name="Martin F."/>
            <person name="Crous P.W."/>
            <person name="Miettinen O."/>
            <person name="Magnuson J.K."/>
            <person name="Labbe J."/>
            <person name="Jacobson D."/>
            <person name="Doktycz M.J."/>
            <person name="Veneault-Fourrey C."/>
            <person name="Kuo A."/>
            <person name="Mondo S."/>
            <person name="Calhoun S."/>
            <person name="Riley R."/>
            <person name="Ohm R."/>
            <person name="LaButti K."/>
            <person name="Andreopoulos B."/>
            <person name="Pangilinan J."/>
            <person name="Nolan M."/>
            <person name="Tritt A."/>
            <person name="Clum A."/>
            <person name="Lipzen A."/>
            <person name="Daum C."/>
            <person name="Barry K."/>
            <person name="Grigoriev I.V."/>
            <person name="Vilgalys R."/>
        </authorList>
    </citation>
    <scope>NUCLEOTIDE SEQUENCE</scope>
    <source>
        <strain evidence="8">PMI_201</strain>
    </source>
</reference>
<dbReference type="InterPro" id="IPR011598">
    <property type="entry name" value="bHLH_dom"/>
</dbReference>
<dbReference type="GO" id="GO:0000981">
    <property type="term" value="F:DNA-binding transcription factor activity, RNA polymerase II-specific"/>
    <property type="evidence" value="ECO:0007669"/>
    <property type="project" value="TreeGrafter"/>
</dbReference>
<proteinExistence type="predicted"/>
<dbReference type="PANTHER" id="PTHR15741:SF27">
    <property type="entry name" value="TRANSCRIPTION FACTOR AP-4"/>
    <property type="match status" value="1"/>
</dbReference>
<dbReference type="PROSITE" id="PS50888">
    <property type="entry name" value="BHLH"/>
    <property type="match status" value="1"/>
</dbReference>
<dbReference type="Gene3D" id="4.10.280.10">
    <property type="entry name" value="Helix-loop-helix DNA-binding domain"/>
    <property type="match status" value="1"/>
</dbReference>
<keyword evidence="3" id="KW-0238">DNA-binding</keyword>
<evidence type="ECO:0000256" key="2">
    <source>
        <dbReference type="ARBA" id="ARBA00023015"/>
    </source>
</evidence>
<comment type="caution">
    <text evidence="8">The sequence shown here is derived from an EMBL/GenBank/DDBJ whole genome shotgun (WGS) entry which is preliminary data.</text>
</comment>
<feature type="compositionally biased region" description="Polar residues" evidence="6">
    <location>
        <begin position="1"/>
        <end position="10"/>
    </location>
</feature>
<keyword evidence="5" id="KW-0539">Nucleus</keyword>
<evidence type="ECO:0000259" key="7">
    <source>
        <dbReference type="PROSITE" id="PS50888"/>
    </source>
</evidence>
<feature type="domain" description="BHLH" evidence="7">
    <location>
        <begin position="333"/>
        <end position="384"/>
    </location>
</feature>
<dbReference type="Proteomes" id="UP001201262">
    <property type="component" value="Unassembled WGS sequence"/>
</dbReference>
<feature type="region of interest" description="Disordered" evidence="6">
    <location>
        <begin position="268"/>
        <end position="288"/>
    </location>
</feature>
<dbReference type="SMART" id="SM00353">
    <property type="entry name" value="HLH"/>
    <property type="match status" value="1"/>
</dbReference>
<dbReference type="PANTHER" id="PTHR15741">
    <property type="entry name" value="BASIC HELIX-LOOP-HELIX ZIP TRANSCRIPTION FACTOR"/>
    <property type="match status" value="1"/>
</dbReference>
<dbReference type="GO" id="GO:0005634">
    <property type="term" value="C:nucleus"/>
    <property type="evidence" value="ECO:0007669"/>
    <property type="project" value="UniProtKB-SubCell"/>
</dbReference>
<sequence>MMATFASFTKESSHQNDGNQHEGYWEPSPSLGLPQQNTLLFFDSSGIARQIKEHTAGRAAIDQIWKGYPQHYRELNHDPTRNLYQRAHTTFFSHSNNPAHLYLPRTGFLPSQSDAEFPLSFKHINSTRPGQEDETSPSPTPNSPLSPHREPWSGHRISKPNQRVLPVCESSKYIVDSAWMHWPAICLEDRISAQACDTHSTEKGGTQLRWGSDSAFVSDQFVPSSAHQLSHTHATDTWLGWITSIASNGKSAFGYELSDGDPELNTEEFDGNGNGNGNKHIGDPEDPASVHRVLPVIPVDMQRERRIPRKRRDFTRTGQKLDSKQLRILQEERKKEIHNISERKRREQVNKGFADLCDIVPGMDIKAHTRKQILIRTAEWLQNFLRGNEELKEQILKLQ</sequence>
<feature type="compositionally biased region" description="Basic and acidic residues" evidence="6">
    <location>
        <begin position="11"/>
        <end position="24"/>
    </location>
</feature>
<dbReference type="SUPFAM" id="SSF47459">
    <property type="entry name" value="HLH, helix-loop-helix DNA-binding domain"/>
    <property type="match status" value="1"/>
</dbReference>
<dbReference type="GO" id="GO:0000978">
    <property type="term" value="F:RNA polymerase II cis-regulatory region sequence-specific DNA binding"/>
    <property type="evidence" value="ECO:0007669"/>
    <property type="project" value="TreeGrafter"/>
</dbReference>
<evidence type="ECO:0000313" key="8">
    <source>
        <dbReference type="EMBL" id="KAH8706014.1"/>
    </source>
</evidence>
<evidence type="ECO:0000313" key="9">
    <source>
        <dbReference type="Proteomes" id="UP001201262"/>
    </source>
</evidence>
<dbReference type="EMBL" id="JAJTJA010000001">
    <property type="protein sequence ID" value="KAH8706014.1"/>
    <property type="molecule type" value="Genomic_DNA"/>
</dbReference>
<dbReference type="CDD" id="cd11404">
    <property type="entry name" value="bHLHzip_Mlx_like"/>
    <property type="match status" value="1"/>
</dbReference>
<keyword evidence="2" id="KW-0805">Transcription regulation</keyword>
<gene>
    <name evidence="8" type="ORF">BGW36DRAFT_21453</name>
</gene>
<dbReference type="InterPro" id="IPR036638">
    <property type="entry name" value="HLH_DNA-bd_sf"/>
</dbReference>